<evidence type="ECO:0000313" key="3">
    <source>
        <dbReference type="Proteomes" id="UP000241858"/>
    </source>
</evidence>
<evidence type="ECO:0000256" key="1">
    <source>
        <dbReference type="SAM" id="MobiDB-lite"/>
    </source>
</evidence>
<accession>A0A2T3HWP9</accession>
<reference evidence="2 3" key="1">
    <citation type="submission" date="2018-03" db="EMBL/GenBank/DDBJ databases">
        <title>Whole genome sequencing of Histamine producing bacteria.</title>
        <authorList>
            <person name="Butler K."/>
        </authorList>
    </citation>
    <scope>NUCLEOTIDE SEQUENCE [LARGE SCALE GENOMIC DNA]</scope>
    <source>
        <strain evidence="2 3">DSM 23343</strain>
    </source>
</reference>
<dbReference type="RefSeq" id="WP_065190177.1">
    <property type="nucleotide sequence ID" value="NZ_LZFB01000039.1"/>
</dbReference>
<feature type="compositionally biased region" description="Polar residues" evidence="1">
    <location>
        <begin position="291"/>
        <end position="304"/>
    </location>
</feature>
<feature type="region of interest" description="Disordered" evidence="1">
    <location>
        <begin position="291"/>
        <end position="343"/>
    </location>
</feature>
<gene>
    <name evidence="2" type="ORF">C0W81_11965</name>
</gene>
<dbReference type="Pfam" id="PF11348">
    <property type="entry name" value="DUF3150"/>
    <property type="match status" value="1"/>
</dbReference>
<sequence length="343" mass="39039">MSSIITLPKDVTPVYLEISQWHGKRVLKSEYLELDYELDKELAHLGNVSMIKPELLKKFRNLSNTAVAALSKYGVRFGDGFIVPNVKHAEVMSQLKKVQEEWYETKAEIISRYQIHLLRWASEAEAKRKGFGQIIKDNAFSVDYIDSQIQFEIRTAQDMVSGLEKTLIDEVAERFTDKQEQLIKRKQEKGHFAINRRDLIVLRDVQDKLLVNAMLSDKALPLVDFIEAILEKVPDDLKESLSNEFCDDYVQAISMLAKPQLIFGMSNVKPKDDSQGSLLPNSPLNVIQQPSLSAETETTSNTDMPQIEAISVEETPSKEIQEVEETDTNNDDSHDAFSILDDF</sequence>
<name>A0A2T3HWP9_9GAMM</name>
<protein>
    <submittedName>
        <fullName evidence="2">DUF3150 domain-containing protein</fullName>
    </submittedName>
</protein>
<organism evidence="2 3">
    <name type="scientific">Photobacterium aquimaris</name>
    <dbReference type="NCBI Taxonomy" id="512643"/>
    <lineage>
        <taxon>Bacteria</taxon>
        <taxon>Pseudomonadati</taxon>
        <taxon>Pseudomonadota</taxon>
        <taxon>Gammaproteobacteria</taxon>
        <taxon>Vibrionales</taxon>
        <taxon>Vibrionaceae</taxon>
        <taxon>Photobacterium</taxon>
    </lineage>
</organism>
<dbReference type="InterPro" id="IPR021496">
    <property type="entry name" value="DUF3150"/>
</dbReference>
<dbReference type="AlphaFoldDB" id="A0A2T3HWP9"/>
<dbReference type="Proteomes" id="UP000241858">
    <property type="component" value="Unassembled WGS sequence"/>
</dbReference>
<comment type="caution">
    <text evidence="2">The sequence shown here is derived from an EMBL/GenBank/DDBJ whole genome shotgun (WGS) entry which is preliminary data.</text>
</comment>
<dbReference type="EMBL" id="PYLY01000023">
    <property type="protein sequence ID" value="PSU03477.1"/>
    <property type="molecule type" value="Genomic_DNA"/>
</dbReference>
<proteinExistence type="predicted"/>
<evidence type="ECO:0000313" key="2">
    <source>
        <dbReference type="EMBL" id="PSU03477.1"/>
    </source>
</evidence>